<organism evidence="1">
    <name type="scientific">candidate division WOR-3 bacterium</name>
    <dbReference type="NCBI Taxonomy" id="2052148"/>
    <lineage>
        <taxon>Bacteria</taxon>
        <taxon>Bacteria division WOR-3</taxon>
    </lineage>
</organism>
<evidence type="ECO:0000313" key="1">
    <source>
        <dbReference type="EMBL" id="HHR48485.1"/>
    </source>
</evidence>
<comment type="caution">
    <text evidence="1">The sequence shown here is derived from an EMBL/GenBank/DDBJ whole genome shotgun (WGS) entry which is preliminary data.</text>
</comment>
<reference evidence="1" key="1">
    <citation type="journal article" date="2020" name="mSystems">
        <title>Genome- and Community-Level Interaction Insights into Carbon Utilization and Element Cycling Functions of Hydrothermarchaeota in Hydrothermal Sediment.</title>
        <authorList>
            <person name="Zhou Z."/>
            <person name="Liu Y."/>
            <person name="Xu W."/>
            <person name="Pan J."/>
            <person name="Luo Z.H."/>
            <person name="Li M."/>
        </authorList>
    </citation>
    <scope>NUCLEOTIDE SEQUENCE [LARGE SCALE GENOMIC DNA]</scope>
    <source>
        <strain evidence="1">SpSt-791</strain>
    </source>
</reference>
<dbReference type="EMBL" id="DTHS01000017">
    <property type="protein sequence ID" value="HHR48485.1"/>
    <property type="molecule type" value="Genomic_DNA"/>
</dbReference>
<dbReference type="AlphaFoldDB" id="A0A7V6CMW3"/>
<gene>
    <name evidence="1" type="ORF">ENV79_02430</name>
</gene>
<proteinExistence type="predicted"/>
<protein>
    <submittedName>
        <fullName evidence="1">Uncharacterized protein</fullName>
    </submittedName>
</protein>
<sequence>MNVKRFLVFLIFFVEALATKIWDENEIKNHNLTFQPKYYPPPPNIIIKRKFNYLQKIKKTCDFIASLQVSDSNNINFGGIIEAEHLPNIIETDNTQEAIWCFTRYYQLTNRNDYWLNIRRAWIYVLNFPAYREGSPGYEWYAVWNCGLALFCEMKYREVYGDSSYQPYIDTCLLYIYSHPLPFTTNLNVFVTSFVAGMLYDYGKKRNNQEAIDTALSYALRVKNWVEENPQRLQQAFWAMSGGTVIWGIANSFCKEDTIIGRQWLLTYADSLPFFIPYGQWNNSWNIWIANAYKATYEITKEARFLNYHQYILDTLLLEDRDDDGGIPATFGEPPNYDQSWISSYLFFMGMDKYVTPTYDYDVGVLKFLKPEEKFYLVGETIDLKVIATNYGREPLTNCEVWLRGETEKETIIDLDFLELDTIDFGNYLLTHEGILSFIAYTNQPLDENPLNDTSEIRIKVYGYRNLRGSLLDSLTGLGITAKIFAYVINDTSPFDSTTTDSLTGNFSLNLFDTIFKIAIFPSLPYPKRIFYLRIFSDTIFTFYLPKANILLVNDDPQSKYENYYLPIFDSLNISYAVWQRNINGILPISKALLTSYKLIIWYTGDAYQNTLDEEDQDSLRRFLSRGGNLLLTGQNIAFDLRNTDFLREVLNAEFVRDTVYGYNIFGNTNDSFGRLFTVTSTVGAGGANNQRSRDEIVPINIALPFLLYDTLTNQVAGIYFQRESSKVVFLAFGIEAINRPVQRPEYMSRLEFIRKILSYFGVVAVKEEKIGLLKIKSKVLRNKEIYDLLGRKRNIDNKLNKGIYFIKGKKSFKIIYLY</sequence>
<name>A0A7V6CMW3_UNCW3</name>
<accession>A0A7V6CMW3</accession>